<name>A0A7H4LEB5_WHEAT</name>
<evidence type="ECO:0000256" key="1">
    <source>
        <dbReference type="ARBA" id="ARBA00022723"/>
    </source>
</evidence>
<dbReference type="GO" id="GO:0008270">
    <property type="term" value="F:zinc ion binding"/>
    <property type="evidence" value="ECO:0007669"/>
    <property type="project" value="UniProtKB-KW"/>
</dbReference>
<organism evidence="7 8">
    <name type="scientific">Triticum aestivum</name>
    <name type="common">Wheat</name>
    <dbReference type="NCBI Taxonomy" id="4565"/>
    <lineage>
        <taxon>Eukaryota</taxon>
        <taxon>Viridiplantae</taxon>
        <taxon>Streptophyta</taxon>
        <taxon>Embryophyta</taxon>
        <taxon>Tracheophyta</taxon>
        <taxon>Spermatophyta</taxon>
        <taxon>Magnoliopsida</taxon>
        <taxon>Liliopsida</taxon>
        <taxon>Poales</taxon>
        <taxon>Poaceae</taxon>
        <taxon>BOP clade</taxon>
        <taxon>Pooideae</taxon>
        <taxon>Triticodae</taxon>
        <taxon>Triticeae</taxon>
        <taxon>Triticinae</taxon>
        <taxon>Triticum</taxon>
    </lineage>
</organism>
<dbReference type="Pfam" id="PF10551">
    <property type="entry name" value="MULE"/>
    <property type="match status" value="1"/>
</dbReference>
<dbReference type="Gramene" id="TraesLAC2D03G01087660.1">
    <property type="protein sequence ID" value="TraesLAC2D03G01087660.1"/>
    <property type="gene ID" value="TraesLAC2D03G01087660"/>
</dbReference>
<feature type="compositionally biased region" description="Basic residues" evidence="5">
    <location>
        <begin position="1"/>
        <end position="10"/>
    </location>
</feature>
<evidence type="ECO:0000256" key="5">
    <source>
        <dbReference type="SAM" id="MobiDB-lite"/>
    </source>
</evidence>
<dbReference type="PANTHER" id="PTHR31973:SF184">
    <property type="entry name" value="OS02G0685500 PROTEIN"/>
    <property type="match status" value="1"/>
</dbReference>
<dbReference type="PANTHER" id="PTHR31973">
    <property type="entry name" value="POLYPROTEIN, PUTATIVE-RELATED"/>
    <property type="match status" value="1"/>
</dbReference>
<feature type="region of interest" description="Disordered" evidence="5">
    <location>
        <begin position="805"/>
        <end position="827"/>
    </location>
</feature>
<keyword evidence="3" id="KW-0862">Zinc</keyword>
<keyword evidence="1" id="KW-0479">Metal-binding</keyword>
<dbReference type="AlphaFoldDB" id="A0A7H4LEB5"/>
<sequence length="827" mass="94325">MEGKLQKRGKNSFPSPKSARHADGNPGRAKPAMVEPRAGAAAAPSLAATVALPAPNQGTTAGARKRKALATEKAPRKPRKRQVEEPIQIPVYYGCRKGDFSSVHGGDLVQDCPAIYAENICAHIIGELPLQPQSMSLVDLQLWVFKLFRLHPETQDLHVKGFLKQRKNDPYDEEDPDWYLEYYQWDTHEFYTDKYWRSFANKLKKKRNVTHKFMLYVESSEIRHYDILLKAVNDDYSQQVPAVLPGTESLARCEFSFRYLKEHLAVTAEEMAVYLTGHYGEQVTPAEAWRARQMALEKEFGTFYDSYNFAPRLLKEIARKNPGGFVEIKDSLVSGCKDFRVLQRICWAFGQSLQAFSACRPVLCIKGTPLCGKYQGVLLTAVALDANNFSIPVAYAIVECETKESWLWFLRNLERAVVHQADVCIIHDYKKELIDAVEDLLNSRRRQGLKAESRWCMEHLAENFYAYFGDKNLVMMFKKLCQQKRQHKFDKLWKELDELTSKYMAEKECGEVQQGSVKHDETELQEQSSSSQPHSVEDGKEGDQADDSKGKVTKFSDWIRLKPMEKWSLVHDSNGARYGIMGTDITDVYKNDPVLKGITCLPLSAMVEVTFLRLEEYFRNTGDAANKAIGNPSVSFPERVQDDMNSKMQKAEMHQVLGSEEALKFTVKSRQRQVTVNLKSEYTHNMDKSKGSTARKTATCSCNKPQLLHKPCSHVIAVCCHIGVSAAEYMSPYYSLTCLGRTWSKKFNEFSRNYRKNLPRYYRDVRPFERETPTWIPDKRSECGFPVYLLSDCVQTAVVDEGQQCTTEDESVAGNESTNARSEESRT</sequence>
<feature type="region of interest" description="Disordered" evidence="5">
    <location>
        <begin position="1"/>
        <end position="83"/>
    </location>
</feature>
<evidence type="ECO:0000256" key="4">
    <source>
        <dbReference type="PROSITE-ProRule" id="PRU00325"/>
    </source>
</evidence>
<proteinExistence type="predicted"/>
<protein>
    <recommendedName>
        <fullName evidence="6">SWIM-type domain-containing protein</fullName>
    </recommendedName>
</protein>
<reference evidence="7 8" key="1">
    <citation type="submission" date="2018-05" db="EMBL/GenBank/DDBJ databases">
        <authorList>
            <person name="Thind KAUR A."/>
        </authorList>
    </citation>
    <scope>NUCLEOTIDE SEQUENCE [LARGE SCALE GENOMIC DNA]</scope>
</reference>
<dbReference type="Gramene" id="TraesJUL2D03G01142340.1">
    <property type="protein sequence ID" value="TraesJUL2D03G01142340.1"/>
    <property type="gene ID" value="TraesJUL2D03G01142340"/>
</dbReference>
<dbReference type="PROSITE" id="PS50966">
    <property type="entry name" value="ZF_SWIM"/>
    <property type="match status" value="1"/>
</dbReference>
<dbReference type="InterPro" id="IPR007527">
    <property type="entry name" value="Znf_SWIM"/>
</dbReference>
<feature type="compositionally biased region" description="Low complexity" evidence="5">
    <location>
        <begin position="31"/>
        <end position="55"/>
    </location>
</feature>
<dbReference type="EMBL" id="LS480641">
    <property type="protein sequence ID" value="SPT16953.1"/>
    <property type="molecule type" value="Genomic_DNA"/>
</dbReference>
<dbReference type="Proteomes" id="UP000280104">
    <property type="component" value="Chromosome II"/>
</dbReference>
<dbReference type="Pfam" id="PF04434">
    <property type="entry name" value="SWIM"/>
    <property type="match status" value="1"/>
</dbReference>
<dbReference type="InterPro" id="IPR006564">
    <property type="entry name" value="Znf_PMZ"/>
</dbReference>
<accession>A0A7H4LEB5</accession>
<evidence type="ECO:0000256" key="2">
    <source>
        <dbReference type="ARBA" id="ARBA00022771"/>
    </source>
</evidence>
<feature type="compositionally biased region" description="Basic and acidic residues" evidence="5">
    <location>
        <begin position="535"/>
        <end position="550"/>
    </location>
</feature>
<feature type="domain" description="SWIM-type" evidence="6">
    <location>
        <begin position="682"/>
        <end position="723"/>
    </location>
</feature>
<evidence type="ECO:0000259" key="6">
    <source>
        <dbReference type="PROSITE" id="PS50966"/>
    </source>
</evidence>
<keyword evidence="2 4" id="KW-0863">Zinc-finger</keyword>
<evidence type="ECO:0000256" key="3">
    <source>
        <dbReference type="ARBA" id="ARBA00022833"/>
    </source>
</evidence>
<feature type="region of interest" description="Disordered" evidence="5">
    <location>
        <begin position="512"/>
        <end position="550"/>
    </location>
</feature>
<dbReference type="SMART" id="SM00575">
    <property type="entry name" value="ZnF_PMZ"/>
    <property type="match status" value="1"/>
</dbReference>
<gene>
    <name evidence="7" type="ORF">CAMPLR22A2D_LOCUS1554</name>
</gene>
<evidence type="ECO:0000313" key="8">
    <source>
        <dbReference type="Proteomes" id="UP000280104"/>
    </source>
</evidence>
<dbReference type="InterPro" id="IPR018289">
    <property type="entry name" value="MULE_transposase_dom"/>
</dbReference>
<evidence type="ECO:0000313" key="7">
    <source>
        <dbReference type="EMBL" id="SPT16953.1"/>
    </source>
</evidence>